<sequence length="365" mass="40556">MTPRRTEPSRATASRRRTESSAVIREGCRCGRETLGRTAPPSRTGPLERSTRAFQPDSLATRRPMFHVKRTASIPEIMLPRPRRPGGSVGTALRTLGPAVPRGWCHVGDAQWRTKQLERQRSRVESPGLRENGVATAPTRELKRSTDHRGDRPVRHPHRPAVTHDGGVVRYLARGDELAEPVFHVKHHPSTHAWGTSRLRYEPVPHPAHDGRVHHALLERRIKRPRRTLRRATPASRCERHATSPPYPEIGEHAMTNGNHHIASVVRALSQRNRRTAGTPTHRRHSDAPHDCRLHCSSTNAPRTNGTTMAADMLGACGLANREGQLRGSRGGAPGRSHDQTTGEARHAGFVNNTALDARREDMSP</sequence>
<dbReference type="Proteomes" id="UP000184699">
    <property type="component" value="Unassembled WGS sequence"/>
</dbReference>
<protein>
    <submittedName>
        <fullName evidence="2">Uncharacterized protein</fullName>
    </submittedName>
</protein>
<name>A0A1N6G3L5_9MICO</name>
<feature type="compositionally biased region" description="Basic and acidic residues" evidence="1">
    <location>
        <begin position="336"/>
        <end position="347"/>
    </location>
</feature>
<gene>
    <name evidence="2" type="ORF">SAMN05443544_2265</name>
</gene>
<evidence type="ECO:0000256" key="1">
    <source>
        <dbReference type="SAM" id="MobiDB-lite"/>
    </source>
</evidence>
<feature type="region of interest" description="Disordered" evidence="1">
    <location>
        <begin position="116"/>
        <end position="162"/>
    </location>
</feature>
<evidence type="ECO:0000313" key="2">
    <source>
        <dbReference type="EMBL" id="SIO02108.1"/>
    </source>
</evidence>
<feature type="region of interest" description="Disordered" evidence="1">
    <location>
        <begin position="1"/>
        <end position="53"/>
    </location>
</feature>
<organism evidence="2 3">
    <name type="scientific">Agromyces cerinus subsp. cerinus</name>
    <dbReference type="NCBI Taxonomy" id="232089"/>
    <lineage>
        <taxon>Bacteria</taxon>
        <taxon>Bacillati</taxon>
        <taxon>Actinomycetota</taxon>
        <taxon>Actinomycetes</taxon>
        <taxon>Micrococcales</taxon>
        <taxon>Microbacteriaceae</taxon>
        <taxon>Agromyces</taxon>
    </lineage>
</organism>
<dbReference type="EMBL" id="FSRJ01000003">
    <property type="protein sequence ID" value="SIO02108.1"/>
    <property type="molecule type" value="Genomic_DNA"/>
</dbReference>
<proteinExistence type="predicted"/>
<feature type="compositionally biased region" description="Basic and acidic residues" evidence="1">
    <location>
        <begin position="26"/>
        <end position="35"/>
    </location>
</feature>
<feature type="region of interest" description="Disordered" evidence="1">
    <location>
        <begin position="323"/>
        <end position="365"/>
    </location>
</feature>
<keyword evidence="3" id="KW-1185">Reference proteome</keyword>
<dbReference type="AlphaFoldDB" id="A0A1N6G3L5"/>
<accession>A0A1N6G3L5</accession>
<evidence type="ECO:0000313" key="3">
    <source>
        <dbReference type="Proteomes" id="UP000184699"/>
    </source>
</evidence>
<feature type="compositionally biased region" description="Basic and acidic residues" evidence="1">
    <location>
        <begin position="140"/>
        <end position="154"/>
    </location>
</feature>
<reference evidence="3" key="1">
    <citation type="submission" date="2016-11" db="EMBL/GenBank/DDBJ databases">
        <authorList>
            <person name="Varghese N."/>
            <person name="Submissions S."/>
        </authorList>
    </citation>
    <scope>NUCLEOTIDE SEQUENCE [LARGE SCALE GENOMIC DNA]</scope>
    <source>
        <strain evidence="3">DSM 8595</strain>
    </source>
</reference>